<dbReference type="SUPFAM" id="SSF51735">
    <property type="entry name" value="NAD(P)-binding Rossmann-fold domains"/>
    <property type="match status" value="1"/>
</dbReference>
<dbReference type="GO" id="GO:0016491">
    <property type="term" value="F:oxidoreductase activity"/>
    <property type="evidence" value="ECO:0007669"/>
    <property type="project" value="UniProtKB-KW"/>
</dbReference>
<sequence length="326" mass="36290">MPCHPSEPEFQVRDIPNLRGYVVIVTGGNSGIGYETTLQLALRGARVYIASRSSDRVNKAIAELRQNSPDLDLHFLKLDLQDIQTIKETAADFMSRESRLDILINNAGIMASPWQLTKDGHEVQWQTCFLSHHALTMELMPLLVAAAQASGRMDRARIVNVASDMALGMGPATINYEDPNLTNETGRLAPWKRYGHCKEANIIAARAITDRYQALGVTAYSLHPGIVKTGLQSHNPSKVFQMVSRVAMSVGATGSTLEASMNTLFCATSGRAFANPGRYYVPVTKLDHRANKWLDDPQAVNKLWDLATRQLKEHGFHFEDIPRYYH</sequence>
<dbReference type="PANTHER" id="PTHR43157:SF31">
    <property type="entry name" value="PHOSPHATIDYLINOSITOL-GLYCAN BIOSYNTHESIS CLASS F PROTEIN"/>
    <property type="match status" value="1"/>
</dbReference>
<dbReference type="Gene3D" id="3.40.50.720">
    <property type="entry name" value="NAD(P)-binding Rossmann-like Domain"/>
    <property type="match status" value="1"/>
</dbReference>
<evidence type="ECO:0000256" key="1">
    <source>
        <dbReference type="ARBA" id="ARBA00023002"/>
    </source>
</evidence>
<evidence type="ECO:0000313" key="3">
    <source>
        <dbReference type="Proteomes" id="UP000567885"/>
    </source>
</evidence>
<dbReference type="AlphaFoldDB" id="A0A8H5WJ57"/>
<dbReference type="PANTHER" id="PTHR43157">
    <property type="entry name" value="PHOSPHATIDYLINOSITOL-GLYCAN BIOSYNTHESIS CLASS F PROTEIN-RELATED"/>
    <property type="match status" value="1"/>
</dbReference>
<gene>
    <name evidence="2" type="ORF">FHETE_8906</name>
</gene>
<comment type="caution">
    <text evidence="2">The sequence shown here is derived from an EMBL/GenBank/DDBJ whole genome shotgun (WGS) entry which is preliminary data.</text>
</comment>
<keyword evidence="1" id="KW-0560">Oxidoreductase</keyword>
<name>A0A8H5WJ57_FUSHE</name>
<dbReference type="InterPro" id="IPR036291">
    <property type="entry name" value="NAD(P)-bd_dom_sf"/>
</dbReference>
<proteinExistence type="predicted"/>
<dbReference type="OrthoDB" id="191139at2759"/>
<dbReference type="InterPro" id="IPR002347">
    <property type="entry name" value="SDR_fam"/>
</dbReference>
<dbReference type="PRINTS" id="PR00081">
    <property type="entry name" value="GDHRDH"/>
</dbReference>
<organism evidence="2 3">
    <name type="scientific">Fusarium heterosporum</name>
    <dbReference type="NCBI Taxonomy" id="42747"/>
    <lineage>
        <taxon>Eukaryota</taxon>
        <taxon>Fungi</taxon>
        <taxon>Dikarya</taxon>
        <taxon>Ascomycota</taxon>
        <taxon>Pezizomycotina</taxon>
        <taxon>Sordariomycetes</taxon>
        <taxon>Hypocreomycetidae</taxon>
        <taxon>Hypocreales</taxon>
        <taxon>Nectriaceae</taxon>
        <taxon>Fusarium</taxon>
        <taxon>Fusarium heterosporum species complex</taxon>
    </lineage>
</organism>
<evidence type="ECO:0000313" key="2">
    <source>
        <dbReference type="EMBL" id="KAF5660485.1"/>
    </source>
</evidence>
<reference evidence="2 3" key="1">
    <citation type="submission" date="2020-05" db="EMBL/GenBank/DDBJ databases">
        <title>Identification and distribution of gene clusters putatively required for synthesis of sphingolipid metabolism inhibitors in phylogenetically diverse species of the filamentous fungus Fusarium.</title>
        <authorList>
            <person name="Kim H.-S."/>
            <person name="Busman M."/>
            <person name="Brown D.W."/>
            <person name="Divon H."/>
            <person name="Uhlig S."/>
            <person name="Proctor R.H."/>
        </authorList>
    </citation>
    <scope>NUCLEOTIDE SEQUENCE [LARGE SCALE GENOMIC DNA]</scope>
    <source>
        <strain evidence="2 3">NRRL 20693</strain>
    </source>
</reference>
<dbReference type="Pfam" id="PF00106">
    <property type="entry name" value="adh_short"/>
    <property type="match status" value="1"/>
</dbReference>
<dbReference type="EMBL" id="JAAGWQ010000196">
    <property type="protein sequence ID" value="KAF5660485.1"/>
    <property type="molecule type" value="Genomic_DNA"/>
</dbReference>
<dbReference type="Proteomes" id="UP000567885">
    <property type="component" value="Unassembled WGS sequence"/>
</dbReference>
<protein>
    <submittedName>
        <fullName evidence="2">Reductase</fullName>
    </submittedName>
</protein>
<accession>A0A8H5WJ57</accession>
<keyword evidence="3" id="KW-1185">Reference proteome</keyword>